<keyword evidence="5" id="KW-0325">Glycoprotein</keyword>
<reference evidence="8 9" key="1">
    <citation type="journal article" date="2023" name="bioRxiv">
        <title>Genome report: Whole genome sequence and annotation of Penstemon davidsonii.</title>
        <authorList>
            <person name="Ostevik K.L."/>
            <person name="Alabady M."/>
            <person name="Zhang M."/>
            <person name="Rausher M.D."/>
        </authorList>
    </citation>
    <scope>NUCLEOTIDE SEQUENCE [LARGE SCALE GENOMIC DNA]</scope>
    <source>
        <strain evidence="8">DNT005</strain>
        <tissue evidence="8">Whole leaf</tissue>
    </source>
</reference>
<dbReference type="Pfam" id="PF14541">
    <property type="entry name" value="TAXi_C"/>
    <property type="match status" value="1"/>
</dbReference>
<dbReference type="PANTHER" id="PTHR47967">
    <property type="entry name" value="OS07G0603500 PROTEIN-RELATED"/>
    <property type="match status" value="1"/>
</dbReference>
<gene>
    <name evidence="8" type="ORF">RD792_004437</name>
</gene>
<feature type="signal peptide" evidence="6">
    <location>
        <begin position="1"/>
        <end position="28"/>
    </location>
</feature>
<comment type="caution">
    <text evidence="8">The sequence shown here is derived from an EMBL/GenBank/DDBJ whole genome shotgun (WGS) entry which is preliminary data.</text>
</comment>
<evidence type="ECO:0000256" key="4">
    <source>
        <dbReference type="ARBA" id="ARBA00022801"/>
    </source>
</evidence>
<keyword evidence="2" id="KW-0645">Protease</keyword>
<name>A0ABR0DIK6_9LAMI</name>
<dbReference type="Proteomes" id="UP001291926">
    <property type="component" value="Unassembled WGS sequence"/>
</dbReference>
<dbReference type="Pfam" id="PF14543">
    <property type="entry name" value="TAXi_N"/>
    <property type="match status" value="1"/>
</dbReference>
<dbReference type="InterPro" id="IPR032861">
    <property type="entry name" value="TAXi_N"/>
</dbReference>
<accession>A0ABR0DIK6</accession>
<dbReference type="InterPro" id="IPR034161">
    <property type="entry name" value="Pepsin-like_plant"/>
</dbReference>
<evidence type="ECO:0000313" key="8">
    <source>
        <dbReference type="EMBL" id="KAK4488666.1"/>
    </source>
</evidence>
<evidence type="ECO:0000256" key="3">
    <source>
        <dbReference type="ARBA" id="ARBA00022750"/>
    </source>
</evidence>
<evidence type="ECO:0000256" key="5">
    <source>
        <dbReference type="ARBA" id="ARBA00023180"/>
    </source>
</evidence>
<organism evidence="8 9">
    <name type="scientific">Penstemon davidsonii</name>
    <dbReference type="NCBI Taxonomy" id="160366"/>
    <lineage>
        <taxon>Eukaryota</taxon>
        <taxon>Viridiplantae</taxon>
        <taxon>Streptophyta</taxon>
        <taxon>Embryophyta</taxon>
        <taxon>Tracheophyta</taxon>
        <taxon>Spermatophyta</taxon>
        <taxon>Magnoliopsida</taxon>
        <taxon>eudicotyledons</taxon>
        <taxon>Gunneridae</taxon>
        <taxon>Pentapetalae</taxon>
        <taxon>asterids</taxon>
        <taxon>lamiids</taxon>
        <taxon>Lamiales</taxon>
        <taxon>Plantaginaceae</taxon>
        <taxon>Cheloneae</taxon>
        <taxon>Penstemon</taxon>
    </lineage>
</organism>
<dbReference type="Gene3D" id="2.40.70.10">
    <property type="entry name" value="Acid Proteases"/>
    <property type="match status" value="2"/>
</dbReference>
<dbReference type="InterPro" id="IPR051708">
    <property type="entry name" value="Plant_Aspart_Prot_A1"/>
</dbReference>
<evidence type="ECO:0000313" key="9">
    <source>
        <dbReference type="Proteomes" id="UP001291926"/>
    </source>
</evidence>
<comment type="similarity">
    <text evidence="1">Belongs to the peptidase A1 family.</text>
</comment>
<dbReference type="CDD" id="cd05476">
    <property type="entry name" value="pepsin_A_like_plant"/>
    <property type="match status" value="1"/>
</dbReference>
<keyword evidence="3" id="KW-0064">Aspartyl protease</keyword>
<dbReference type="InterPro" id="IPR021109">
    <property type="entry name" value="Peptidase_aspartic_dom_sf"/>
</dbReference>
<keyword evidence="6" id="KW-0732">Signal</keyword>
<dbReference type="InterPro" id="IPR033121">
    <property type="entry name" value="PEPTIDASE_A1"/>
</dbReference>
<keyword evidence="4" id="KW-0378">Hydrolase</keyword>
<feature type="domain" description="Peptidase A1" evidence="7">
    <location>
        <begin position="90"/>
        <end position="427"/>
    </location>
</feature>
<proteinExistence type="inferred from homology"/>
<sequence length="432" mass="47221">MSMATFLLFHTLVYSMFSLAAYLCLVEAKADGFSIDLIHQESPQSPSYNPLLNPWQRVQNSLRRSSSRASRLASASHSVAAHTFHSDGDLLMSLSIGTPPFKIVGVADTGSDLIWTQCQPCKKCYKQKDPLFAPRNSSTYKTVSSGSNQCRMFVGMPSKQNKKTCAYEIEYKDDSHSHGIASTDKLTMRSTSGKPIPLPNNIVFGCAYENVGDFNHDASGIIGLGGTPASLINQMGSLTGGKFSYCLAPNENQSSKMHFGAKAIVSGAGVVSTKMQISRMGFYILKLKGLSVGKTRISNFSESTKIFSSSMNIVIDSGTTLTYLPQKLYSLLEANMKKEIRRTPVPDPSGVLRLCYKISDKISPPIVTVHFKQADVKLKTINTFLQLTDNLVCLAFSPDQDISIFGSVAQVNFLVGYDLKKKIVSFKPTNCS</sequence>
<evidence type="ECO:0000259" key="7">
    <source>
        <dbReference type="PROSITE" id="PS51767"/>
    </source>
</evidence>
<dbReference type="EMBL" id="JAYDYQ010001088">
    <property type="protein sequence ID" value="KAK4488666.1"/>
    <property type="molecule type" value="Genomic_DNA"/>
</dbReference>
<dbReference type="InterPro" id="IPR001969">
    <property type="entry name" value="Aspartic_peptidase_AS"/>
</dbReference>
<feature type="chain" id="PRO_5045562003" description="Peptidase A1 domain-containing protein" evidence="6">
    <location>
        <begin position="29"/>
        <end position="432"/>
    </location>
</feature>
<keyword evidence="9" id="KW-1185">Reference proteome</keyword>
<dbReference type="PROSITE" id="PS51767">
    <property type="entry name" value="PEPTIDASE_A1"/>
    <property type="match status" value="1"/>
</dbReference>
<dbReference type="PANTHER" id="PTHR47967:SF66">
    <property type="entry name" value="ASPARTIC PROTEINASE CDR1-RELATED"/>
    <property type="match status" value="1"/>
</dbReference>
<dbReference type="SUPFAM" id="SSF50630">
    <property type="entry name" value="Acid proteases"/>
    <property type="match status" value="1"/>
</dbReference>
<evidence type="ECO:0000256" key="6">
    <source>
        <dbReference type="SAM" id="SignalP"/>
    </source>
</evidence>
<dbReference type="InterPro" id="IPR032799">
    <property type="entry name" value="TAXi_C"/>
</dbReference>
<evidence type="ECO:0000256" key="2">
    <source>
        <dbReference type="ARBA" id="ARBA00022670"/>
    </source>
</evidence>
<dbReference type="PROSITE" id="PS00141">
    <property type="entry name" value="ASP_PROTEASE"/>
    <property type="match status" value="1"/>
</dbReference>
<evidence type="ECO:0000256" key="1">
    <source>
        <dbReference type="ARBA" id="ARBA00007447"/>
    </source>
</evidence>
<protein>
    <recommendedName>
        <fullName evidence="7">Peptidase A1 domain-containing protein</fullName>
    </recommendedName>
</protein>